<dbReference type="EMBL" id="OW240912">
    <property type="protein sequence ID" value="CAH2222325.1"/>
    <property type="molecule type" value="Genomic_DNA"/>
</dbReference>
<accession>A0AAD1VK78</accession>
<keyword evidence="3" id="KW-1185">Reference proteome</keyword>
<dbReference type="Proteomes" id="UP001295444">
    <property type="component" value="Chromosome 01"/>
</dbReference>
<feature type="non-terminal residue" evidence="2">
    <location>
        <position position="1"/>
    </location>
</feature>
<gene>
    <name evidence="2" type="ORF">PECUL_23A058984</name>
</gene>
<feature type="non-terminal residue" evidence="2">
    <location>
        <position position="139"/>
    </location>
</feature>
<feature type="compositionally biased region" description="Basic and acidic residues" evidence="1">
    <location>
        <begin position="48"/>
        <end position="66"/>
    </location>
</feature>
<protein>
    <submittedName>
        <fullName evidence="2">Uncharacterized protein</fullName>
    </submittedName>
</protein>
<reference evidence="2" key="1">
    <citation type="submission" date="2022-03" db="EMBL/GenBank/DDBJ databases">
        <authorList>
            <person name="Alioto T."/>
            <person name="Alioto T."/>
            <person name="Gomez Garrido J."/>
        </authorList>
    </citation>
    <scope>NUCLEOTIDE SEQUENCE</scope>
</reference>
<evidence type="ECO:0000313" key="3">
    <source>
        <dbReference type="Proteomes" id="UP001295444"/>
    </source>
</evidence>
<name>A0AAD1VK78_PELCU</name>
<sequence length="139" mass="15207">HIEHPAHTVTPEASTTLQERDPQHASKARVTWPGPAPPPPGRGGDPGPKSEHRRLEEEARPVHDAPVHGATMADGYTVPAQHHGTTSTQQKSRAGIPGPPRRRSSLLDHPGRRTSRWKAGPEPRIWWGSGRNNPQLCEP</sequence>
<evidence type="ECO:0000256" key="1">
    <source>
        <dbReference type="SAM" id="MobiDB-lite"/>
    </source>
</evidence>
<feature type="compositionally biased region" description="Polar residues" evidence="1">
    <location>
        <begin position="83"/>
        <end position="92"/>
    </location>
</feature>
<feature type="compositionally biased region" description="Polar residues" evidence="1">
    <location>
        <begin position="130"/>
        <end position="139"/>
    </location>
</feature>
<evidence type="ECO:0000313" key="2">
    <source>
        <dbReference type="EMBL" id="CAH2222325.1"/>
    </source>
</evidence>
<proteinExistence type="predicted"/>
<feature type="region of interest" description="Disordered" evidence="1">
    <location>
        <begin position="1"/>
        <end position="139"/>
    </location>
</feature>
<dbReference type="AlphaFoldDB" id="A0AAD1VK78"/>
<organism evidence="2 3">
    <name type="scientific">Pelobates cultripes</name>
    <name type="common">Western spadefoot toad</name>
    <dbReference type="NCBI Taxonomy" id="61616"/>
    <lineage>
        <taxon>Eukaryota</taxon>
        <taxon>Metazoa</taxon>
        <taxon>Chordata</taxon>
        <taxon>Craniata</taxon>
        <taxon>Vertebrata</taxon>
        <taxon>Euteleostomi</taxon>
        <taxon>Amphibia</taxon>
        <taxon>Batrachia</taxon>
        <taxon>Anura</taxon>
        <taxon>Pelobatoidea</taxon>
        <taxon>Pelobatidae</taxon>
        <taxon>Pelobates</taxon>
    </lineage>
</organism>